<evidence type="ECO:0000256" key="2">
    <source>
        <dbReference type="ARBA" id="ARBA00022670"/>
    </source>
</evidence>
<feature type="compositionally biased region" description="Pro residues" evidence="5">
    <location>
        <begin position="433"/>
        <end position="451"/>
    </location>
</feature>
<organism evidence="7 8">
    <name type="scientific">Neomicrococcus lactis</name>
    <dbReference type="NCBI Taxonomy" id="732241"/>
    <lineage>
        <taxon>Bacteria</taxon>
        <taxon>Bacillati</taxon>
        <taxon>Actinomycetota</taxon>
        <taxon>Actinomycetes</taxon>
        <taxon>Micrococcales</taxon>
        <taxon>Micrococcaceae</taxon>
        <taxon>Neomicrococcus</taxon>
    </lineage>
</organism>
<comment type="caution">
    <text evidence="7">The sequence shown here is derived from an EMBL/GenBank/DDBJ whole genome shotgun (WGS) entry which is preliminary data.</text>
</comment>
<keyword evidence="3 7" id="KW-0378">Hydrolase</keyword>
<comment type="similarity">
    <text evidence="1">Belongs to the peptidase C40 family.</text>
</comment>
<evidence type="ECO:0000259" key="6">
    <source>
        <dbReference type="PROSITE" id="PS51935"/>
    </source>
</evidence>
<evidence type="ECO:0000256" key="5">
    <source>
        <dbReference type="SAM" id="MobiDB-lite"/>
    </source>
</evidence>
<feature type="region of interest" description="Disordered" evidence="5">
    <location>
        <begin position="333"/>
        <end position="509"/>
    </location>
</feature>
<dbReference type="InterPro" id="IPR038765">
    <property type="entry name" value="Papain-like_cys_pep_sf"/>
</dbReference>
<dbReference type="PANTHER" id="PTHR47053:SF1">
    <property type="entry name" value="MUREIN DD-ENDOPEPTIDASE MEPH-RELATED"/>
    <property type="match status" value="1"/>
</dbReference>
<evidence type="ECO:0000313" key="7">
    <source>
        <dbReference type="EMBL" id="MBB5598703.1"/>
    </source>
</evidence>
<feature type="compositionally biased region" description="Low complexity" evidence="5">
    <location>
        <begin position="419"/>
        <end position="432"/>
    </location>
</feature>
<dbReference type="GO" id="GO:0008234">
    <property type="term" value="F:cysteine-type peptidase activity"/>
    <property type="evidence" value="ECO:0007669"/>
    <property type="project" value="UniProtKB-KW"/>
</dbReference>
<evidence type="ECO:0000256" key="4">
    <source>
        <dbReference type="ARBA" id="ARBA00022807"/>
    </source>
</evidence>
<feature type="compositionally biased region" description="Low complexity" evidence="5">
    <location>
        <begin position="452"/>
        <end position="498"/>
    </location>
</feature>
<dbReference type="Gene3D" id="3.90.1720.10">
    <property type="entry name" value="endopeptidase domain like (from Nostoc punctiforme)"/>
    <property type="match status" value="1"/>
</dbReference>
<dbReference type="PROSITE" id="PS51935">
    <property type="entry name" value="NLPC_P60"/>
    <property type="match status" value="1"/>
</dbReference>
<dbReference type="Proteomes" id="UP000523863">
    <property type="component" value="Unassembled WGS sequence"/>
</dbReference>
<gene>
    <name evidence="7" type="ORF">BKA12_001783</name>
</gene>
<dbReference type="RefSeq" id="WP_183642792.1">
    <property type="nucleotide sequence ID" value="NZ_JACHBL010000001.1"/>
</dbReference>
<keyword evidence="2" id="KW-0645">Protease</keyword>
<sequence>MIQPQVTRMLARSAHTATQVSSTLLCGALLCGMLIFAPAASAETANLSWQQSLVALPAQPQSPAQPAVELPSATEIARAKALAADPQSRNTSALKALVSRLDQALLHSETQLAKAEADALSTLDAQTAANEAASTRTKTAQEARLHAAEAQASYEALQKSVGKLAGDLYRQGGVNPALSALFNSSNNNDVIYKASTLDALTANRAQTLTASKAAADLAASWQNYASGLESVATKASDIQHRITTAARESADRYEAQRRAQEETRAQILALLAEARGTSVSDESKRADELIAAHNEEALQAALASTPHGAAQDGALSPGSDVASQTLRDLAALDSESNTTTPLTRPAEVPDVSPVANSLRPVVRSTPAAPALNATQTATPVRPSTPAQPSNPTQPSVPAQPTVPAQPSVPAIPSDPAEPTRPTQAASSSSAQTPPAPTQAPEPTRAPAPTVTPQPTRAATPTPTPTRTASPTPTRTATPTPTPTRTATPTPSPTRTAIPKPAPAPAPTTGSKEAAIAWAIATANNNSIGYSYGANGPNYYDCSSFAKTAFALSGVTLPRTSSSQYFNAPTKVPLTQLRRGDLVFWSSNGGASMYHVAIYLGDGMIVHARNPQMGISVTPLNYGGMYNVYPYAGRY</sequence>
<dbReference type="Pfam" id="PF00877">
    <property type="entry name" value="NLPC_P60"/>
    <property type="match status" value="1"/>
</dbReference>
<evidence type="ECO:0000256" key="3">
    <source>
        <dbReference type="ARBA" id="ARBA00022801"/>
    </source>
</evidence>
<reference evidence="7 8" key="1">
    <citation type="submission" date="2020-08" db="EMBL/GenBank/DDBJ databases">
        <title>Sequencing the genomes of 1000 actinobacteria strains.</title>
        <authorList>
            <person name="Klenk H.-P."/>
        </authorList>
    </citation>
    <scope>NUCLEOTIDE SEQUENCE [LARGE SCALE GENOMIC DNA]</scope>
    <source>
        <strain evidence="7 8">DSM 23694</strain>
    </source>
</reference>
<proteinExistence type="inferred from homology"/>
<dbReference type="PANTHER" id="PTHR47053">
    <property type="entry name" value="MUREIN DD-ENDOPEPTIDASE MEPH-RELATED"/>
    <property type="match status" value="1"/>
</dbReference>
<evidence type="ECO:0000256" key="1">
    <source>
        <dbReference type="ARBA" id="ARBA00007074"/>
    </source>
</evidence>
<accession>A0A7W8YBX1</accession>
<keyword evidence="8" id="KW-1185">Reference proteome</keyword>
<dbReference type="GO" id="GO:0006508">
    <property type="term" value="P:proteolysis"/>
    <property type="evidence" value="ECO:0007669"/>
    <property type="project" value="UniProtKB-KW"/>
</dbReference>
<feature type="compositionally biased region" description="Polar residues" evidence="5">
    <location>
        <begin position="384"/>
        <end position="404"/>
    </location>
</feature>
<dbReference type="InterPro" id="IPR000064">
    <property type="entry name" value="NLP_P60_dom"/>
</dbReference>
<evidence type="ECO:0000313" key="8">
    <source>
        <dbReference type="Proteomes" id="UP000523863"/>
    </source>
</evidence>
<feature type="domain" description="NlpC/P60" evidence="6">
    <location>
        <begin position="508"/>
        <end position="634"/>
    </location>
</feature>
<name>A0A7W8YBX1_9MICC</name>
<dbReference type="EMBL" id="JACHBL010000001">
    <property type="protein sequence ID" value="MBB5598703.1"/>
    <property type="molecule type" value="Genomic_DNA"/>
</dbReference>
<protein>
    <submittedName>
        <fullName evidence="7">Cell wall-associated NlpC family hydrolase</fullName>
    </submittedName>
</protein>
<dbReference type="SUPFAM" id="SSF54001">
    <property type="entry name" value="Cysteine proteinases"/>
    <property type="match status" value="1"/>
</dbReference>
<dbReference type="AlphaFoldDB" id="A0A7W8YBX1"/>
<dbReference type="InterPro" id="IPR051202">
    <property type="entry name" value="Peptidase_C40"/>
</dbReference>
<keyword evidence="4" id="KW-0788">Thiol protease</keyword>